<dbReference type="AlphaFoldDB" id="A0A6I4P6W8"/>
<keyword evidence="8" id="KW-1185">Reference proteome</keyword>
<feature type="domain" description="ABC transmembrane type-1" evidence="6">
    <location>
        <begin position="37"/>
        <end position="295"/>
    </location>
</feature>
<dbReference type="InterPro" id="IPR036640">
    <property type="entry name" value="ABC1_TM_sf"/>
</dbReference>
<dbReference type="GO" id="GO:0005524">
    <property type="term" value="F:ATP binding"/>
    <property type="evidence" value="ECO:0007669"/>
    <property type="project" value="InterPro"/>
</dbReference>
<evidence type="ECO:0000256" key="2">
    <source>
        <dbReference type="ARBA" id="ARBA00022692"/>
    </source>
</evidence>
<gene>
    <name evidence="7" type="ORF">GB864_17985</name>
</gene>
<dbReference type="Gene3D" id="1.20.1560.10">
    <property type="entry name" value="ABC transporter type 1, transmembrane domain"/>
    <property type="match status" value="1"/>
</dbReference>
<reference evidence="7 8" key="1">
    <citation type="submission" date="2019-12" db="EMBL/GenBank/DDBJ databases">
        <authorList>
            <person name="Kim Y.S."/>
        </authorList>
    </citation>
    <scope>NUCLEOTIDE SEQUENCE [LARGE SCALE GENOMIC DNA]</scope>
    <source>
        <strain evidence="7 8">MMS17-SY077</strain>
    </source>
</reference>
<keyword evidence="2 5" id="KW-0812">Transmembrane</keyword>
<evidence type="ECO:0000313" key="8">
    <source>
        <dbReference type="Proteomes" id="UP000438182"/>
    </source>
</evidence>
<protein>
    <submittedName>
        <fullName evidence="7">Thiol reductant ABC exporter subunit CydC</fullName>
    </submittedName>
</protein>
<evidence type="ECO:0000313" key="7">
    <source>
        <dbReference type="EMBL" id="MWC00430.1"/>
    </source>
</evidence>
<comment type="subcellular location">
    <subcellularLocation>
        <location evidence="1">Cell membrane</location>
        <topology evidence="1">Multi-pass membrane protein</topology>
    </subcellularLocation>
</comment>
<evidence type="ECO:0000256" key="4">
    <source>
        <dbReference type="ARBA" id="ARBA00023136"/>
    </source>
</evidence>
<dbReference type="PROSITE" id="PS50929">
    <property type="entry name" value="ABC_TM1F"/>
    <property type="match status" value="1"/>
</dbReference>
<feature type="transmembrane region" description="Helical" evidence="5">
    <location>
        <begin position="149"/>
        <end position="169"/>
    </location>
</feature>
<evidence type="ECO:0000256" key="5">
    <source>
        <dbReference type="SAM" id="Phobius"/>
    </source>
</evidence>
<dbReference type="SUPFAM" id="SSF90123">
    <property type="entry name" value="ABC transporter transmembrane region"/>
    <property type="match status" value="1"/>
</dbReference>
<evidence type="ECO:0000256" key="3">
    <source>
        <dbReference type="ARBA" id="ARBA00022989"/>
    </source>
</evidence>
<keyword evidence="4 5" id="KW-0472">Membrane</keyword>
<evidence type="ECO:0000259" key="6">
    <source>
        <dbReference type="PROSITE" id="PS50929"/>
    </source>
</evidence>
<feature type="transmembrane region" description="Helical" evidence="5">
    <location>
        <begin position="257"/>
        <end position="279"/>
    </location>
</feature>
<organism evidence="7 8">
    <name type="scientific">Agromyces seonyuensis</name>
    <dbReference type="NCBI Taxonomy" id="2662446"/>
    <lineage>
        <taxon>Bacteria</taxon>
        <taxon>Bacillati</taxon>
        <taxon>Actinomycetota</taxon>
        <taxon>Actinomycetes</taxon>
        <taxon>Micrococcales</taxon>
        <taxon>Microbacteriaceae</taxon>
        <taxon>Agromyces</taxon>
    </lineage>
</organism>
<dbReference type="Proteomes" id="UP000438182">
    <property type="component" value="Unassembled WGS sequence"/>
</dbReference>
<name>A0A6I4P6W8_9MICO</name>
<sequence>TTTAASASGARAADAADADARRILRGAVPRWPRLLPSVLFGLASAGSAVALIACSAWLITRAAEQPPVMYLGMAVVGVRAFALGRAVFRYAERLTGHDASFRQLAGIRAGVFERLVPSAPDGLALARRGELLSRFTADVDELQFVPLRAVQPVVSAGVVLVAALVGIALLAPEAALLEAAILAAGILVALAAQRLAGARADRELAPARGALQAAVVEHLDALDALVAFDADAADRARIARLGERLQRAVRRQSAAQGIANAVMAALGGLGALGGILIAAPRLLDGGLSGPAFAVVCLVPLAIAEVAAAIPVAGSAWRAGQVAAGRVARVAPAEPPAGVAVDPV</sequence>
<feature type="non-terminal residue" evidence="7">
    <location>
        <position position="1"/>
    </location>
</feature>
<comment type="caution">
    <text evidence="7">The sequence shown here is derived from an EMBL/GenBank/DDBJ whole genome shotgun (WGS) entry which is preliminary data.</text>
</comment>
<feature type="transmembrane region" description="Helical" evidence="5">
    <location>
        <begin position="70"/>
        <end position="88"/>
    </location>
</feature>
<proteinExistence type="predicted"/>
<feature type="transmembrane region" description="Helical" evidence="5">
    <location>
        <begin position="175"/>
        <end position="192"/>
    </location>
</feature>
<feature type="non-terminal residue" evidence="7">
    <location>
        <position position="343"/>
    </location>
</feature>
<dbReference type="GO" id="GO:0140359">
    <property type="term" value="F:ABC-type transporter activity"/>
    <property type="evidence" value="ECO:0007669"/>
    <property type="project" value="InterPro"/>
</dbReference>
<evidence type="ECO:0000256" key="1">
    <source>
        <dbReference type="ARBA" id="ARBA00004651"/>
    </source>
</evidence>
<dbReference type="EMBL" id="WSTA01000154">
    <property type="protein sequence ID" value="MWC00430.1"/>
    <property type="molecule type" value="Genomic_DNA"/>
</dbReference>
<dbReference type="Pfam" id="PF00664">
    <property type="entry name" value="ABC_membrane"/>
    <property type="match status" value="1"/>
</dbReference>
<dbReference type="RefSeq" id="WP_272898221.1">
    <property type="nucleotide sequence ID" value="NZ_WSTA01000154.1"/>
</dbReference>
<feature type="transmembrane region" description="Helical" evidence="5">
    <location>
        <begin position="291"/>
        <end position="312"/>
    </location>
</feature>
<dbReference type="GO" id="GO:0005886">
    <property type="term" value="C:plasma membrane"/>
    <property type="evidence" value="ECO:0007669"/>
    <property type="project" value="UniProtKB-SubCell"/>
</dbReference>
<keyword evidence="3 5" id="KW-1133">Transmembrane helix</keyword>
<accession>A0A6I4P6W8</accession>
<feature type="transmembrane region" description="Helical" evidence="5">
    <location>
        <begin position="34"/>
        <end position="58"/>
    </location>
</feature>
<dbReference type="InterPro" id="IPR011527">
    <property type="entry name" value="ABC1_TM_dom"/>
</dbReference>